<reference evidence="16" key="3">
    <citation type="submission" date="2015-06" db="UniProtKB">
        <authorList>
            <consortium name="EnsemblMetazoa"/>
        </authorList>
    </citation>
    <scope>IDENTIFICATION</scope>
</reference>
<dbReference type="HOGENOM" id="CLU_012393_2_1_1"/>
<comment type="subcellular location">
    <subcellularLocation>
        <location evidence="1 9">Nucleus</location>
    </subcellularLocation>
</comment>
<dbReference type="InterPro" id="IPR004591">
    <property type="entry name" value="Rfa1"/>
</dbReference>
<dbReference type="Pfam" id="PF08646">
    <property type="entry name" value="Rep_fac-A_C"/>
    <property type="match status" value="1"/>
</dbReference>
<dbReference type="GeneID" id="20195543"/>
<evidence type="ECO:0000256" key="3">
    <source>
        <dbReference type="ARBA" id="ARBA00022705"/>
    </source>
</evidence>
<dbReference type="OrthoDB" id="1751331at2759"/>
<evidence type="ECO:0000256" key="5">
    <source>
        <dbReference type="ARBA" id="ARBA00022771"/>
    </source>
</evidence>
<dbReference type="GO" id="GO:0000724">
    <property type="term" value="P:double-strand break repair via homologous recombination"/>
    <property type="evidence" value="ECO:0000318"/>
    <property type="project" value="GO_Central"/>
</dbReference>
<dbReference type="FunFam" id="2.40.50.140:FF:000090">
    <property type="entry name" value="Replication protein A subunit"/>
    <property type="match status" value="1"/>
</dbReference>
<comment type="function">
    <text evidence="9">As part of the heterotrimeric replication protein A complex (RPA/RP-A), binds and stabilizes single-stranded DNA intermediates, that form during DNA replication or upon DNA stress. It prevents their reannealing and in parallel, recruits and activates different proteins and complexes involved in DNA metabolism. Thereby, it plays an essential role both in DNA replication and the cellular response to DNA damage.</text>
</comment>
<dbReference type="FunCoup" id="T1EG41">
    <property type="interactions" value="1980"/>
</dbReference>
<dbReference type="PANTHER" id="PTHR47165">
    <property type="entry name" value="OS03G0429900 PROTEIN"/>
    <property type="match status" value="1"/>
</dbReference>
<dbReference type="eggNOG" id="KOG0851">
    <property type="taxonomic scope" value="Eukaryota"/>
</dbReference>
<evidence type="ECO:0000259" key="13">
    <source>
        <dbReference type="Pfam" id="PF08646"/>
    </source>
</evidence>
<evidence type="ECO:0000259" key="12">
    <source>
        <dbReference type="Pfam" id="PF04057"/>
    </source>
</evidence>
<dbReference type="FunFam" id="2.40.50.140:FF:000041">
    <property type="entry name" value="Replication protein A subunit"/>
    <property type="match status" value="1"/>
</dbReference>
<evidence type="ECO:0000313" key="17">
    <source>
        <dbReference type="Proteomes" id="UP000015101"/>
    </source>
</evidence>
<dbReference type="InterPro" id="IPR031657">
    <property type="entry name" value="REPA_OB_2"/>
</dbReference>
<name>T1EG41_HELRO</name>
<evidence type="ECO:0000256" key="2">
    <source>
        <dbReference type="ARBA" id="ARBA00005690"/>
    </source>
</evidence>
<keyword evidence="4 9" id="KW-0479">Metal-binding</keyword>
<dbReference type="GO" id="GO:0006289">
    <property type="term" value="P:nucleotide-excision repair"/>
    <property type="evidence" value="ECO:0000318"/>
    <property type="project" value="GO_Central"/>
</dbReference>
<evidence type="ECO:0000256" key="8">
    <source>
        <dbReference type="ARBA" id="ARBA00023242"/>
    </source>
</evidence>
<dbReference type="FunFam" id="2.40.50.140:FF:000064">
    <property type="entry name" value="Replication protein A subunit"/>
    <property type="match status" value="1"/>
</dbReference>
<feature type="compositionally biased region" description="Polar residues" evidence="10">
    <location>
        <begin position="190"/>
        <end position="202"/>
    </location>
</feature>
<comment type="similarity">
    <text evidence="2 9">Belongs to the replication factor A protein 1 family.</text>
</comment>
<evidence type="ECO:0000256" key="9">
    <source>
        <dbReference type="RuleBase" id="RU364130"/>
    </source>
</evidence>
<keyword evidence="17" id="KW-1185">Reference proteome</keyword>
<dbReference type="NCBIfam" id="TIGR00617">
    <property type="entry name" value="rpa1"/>
    <property type="match status" value="1"/>
</dbReference>
<dbReference type="STRING" id="6412.T1EG41"/>
<dbReference type="Gene3D" id="2.40.50.140">
    <property type="entry name" value="Nucleic acid-binding proteins"/>
    <property type="match status" value="4"/>
</dbReference>
<evidence type="ECO:0000256" key="1">
    <source>
        <dbReference type="ARBA" id="ARBA00004123"/>
    </source>
</evidence>
<keyword evidence="3 9" id="KW-0235">DNA replication</keyword>
<evidence type="ECO:0000259" key="14">
    <source>
        <dbReference type="Pfam" id="PF16900"/>
    </source>
</evidence>
<evidence type="ECO:0000313" key="16">
    <source>
        <dbReference type="EnsemblMetazoa" id="HelroP114692"/>
    </source>
</evidence>
<comment type="subunit">
    <text evidence="9">Component of the heterotrimeric canonical replication protein A complex (RPA).</text>
</comment>
<dbReference type="Pfam" id="PF02721">
    <property type="entry name" value="DUF223"/>
    <property type="match status" value="1"/>
</dbReference>
<dbReference type="CDD" id="cd04476">
    <property type="entry name" value="RPA1_DBD_C"/>
    <property type="match status" value="1"/>
</dbReference>
<dbReference type="InterPro" id="IPR003871">
    <property type="entry name" value="RFA1B/D_OB_1st"/>
</dbReference>
<dbReference type="GO" id="GO:0051321">
    <property type="term" value="P:meiotic cell cycle"/>
    <property type="evidence" value="ECO:0000318"/>
    <property type="project" value="GO_Central"/>
</dbReference>
<dbReference type="InterPro" id="IPR007199">
    <property type="entry name" value="Rep_factor-A_N"/>
</dbReference>
<protein>
    <recommendedName>
        <fullName evidence="9">Replication protein A subunit</fullName>
    </recommendedName>
</protein>
<feature type="domain" description="Replication protein A 70 kDa DNA-binding subunit B/D first OB fold" evidence="11">
    <location>
        <begin position="205"/>
        <end position="309"/>
    </location>
</feature>
<evidence type="ECO:0000256" key="7">
    <source>
        <dbReference type="ARBA" id="ARBA00023125"/>
    </source>
</evidence>
<proteinExistence type="inferred from homology"/>
<dbReference type="InterPro" id="IPR047192">
    <property type="entry name" value="Euk_RPA1_DBD_C"/>
</dbReference>
<dbReference type="GO" id="GO:0005662">
    <property type="term" value="C:DNA replication factor A complex"/>
    <property type="evidence" value="ECO:0000318"/>
    <property type="project" value="GO_Central"/>
</dbReference>
<dbReference type="CTD" id="20195543"/>
<keyword evidence="8 9" id="KW-0539">Nucleus</keyword>
<dbReference type="CDD" id="cd04477">
    <property type="entry name" value="RPA1N"/>
    <property type="match status" value="1"/>
</dbReference>
<dbReference type="GO" id="GO:0003684">
    <property type="term" value="F:damaged DNA binding"/>
    <property type="evidence" value="ECO:0000318"/>
    <property type="project" value="GO_Central"/>
</dbReference>
<dbReference type="OMA" id="FNSYAML"/>
<dbReference type="EMBL" id="AMQM01006806">
    <property type="status" value="NOT_ANNOTATED_CDS"/>
    <property type="molecule type" value="Genomic_DNA"/>
</dbReference>
<evidence type="ECO:0000259" key="11">
    <source>
        <dbReference type="Pfam" id="PF02721"/>
    </source>
</evidence>
<evidence type="ECO:0000256" key="6">
    <source>
        <dbReference type="ARBA" id="ARBA00022833"/>
    </source>
</evidence>
<dbReference type="GO" id="GO:0006260">
    <property type="term" value="P:DNA replication"/>
    <property type="evidence" value="ECO:0000318"/>
    <property type="project" value="GO_Central"/>
</dbReference>
<dbReference type="CDD" id="cd04474">
    <property type="entry name" value="RPA1_DBD_A"/>
    <property type="match status" value="1"/>
</dbReference>
<reference evidence="17" key="1">
    <citation type="submission" date="2012-12" db="EMBL/GenBank/DDBJ databases">
        <authorList>
            <person name="Hellsten U."/>
            <person name="Grimwood J."/>
            <person name="Chapman J.A."/>
            <person name="Shapiro H."/>
            <person name="Aerts A."/>
            <person name="Otillar R.P."/>
            <person name="Terry A.Y."/>
            <person name="Boore J.L."/>
            <person name="Simakov O."/>
            <person name="Marletaz F."/>
            <person name="Cho S.-J."/>
            <person name="Edsinger-Gonzales E."/>
            <person name="Havlak P."/>
            <person name="Kuo D.-H."/>
            <person name="Larsson T."/>
            <person name="Lv J."/>
            <person name="Arendt D."/>
            <person name="Savage R."/>
            <person name="Osoegawa K."/>
            <person name="de Jong P."/>
            <person name="Lindberg D.R."/>
            <person name="Seaver E.C."/>
            <person name="Weisblat D.A."/>
            <person name="Putnam N.H."/>
            <person name="Grigoriev I.V."/>
            <person name="Rokhsar D.S."/>
        </authorList>
    </citation>
    <scope>NUCLEOTIDE SEQUENCE</scope>
</reference>
<dbReference type="Pfam" id="PF04057">
    <property type="entry name" value="Rep-A_N"/>
    <property type="match status" value="1"/>
</dbReference>
<feature type="domain" description="Replication factor-A protein 1 N-terminal" evidence="12">
    <location>
        <begin position="6"/>
        <end position="103"/>
    </location>
</feature>
<feature type="region of interest" description="Disordered" evidence="10">
    <location>
        <begin position="149"/>
        <end position="202"/>
    </location>
</feature>
<dbReference type="EMBL" id="KB097519">
    <property type="protein sequence ID" value="ESN95542.1"/>
    <property type="molecule type" value="Genomic_DNA"/>
</dbReference>
<accession>T1EG41</accession>
<keyword evidence="5 9" id="KW-0863">Zinc-finger</keyword>
<organism evidence="16 17">
    <name type="scientific">Helobdella robusta</name>
    <name type="common">Californian leech</name>
    <dbReference type="NCBI Taxonomy" id="6412"/>
    <lineage>
        <taxon>Eukaryota</taxon>
        <taxon>Metazoa</taxon>
        <taxon>Spiralia</taxon>
        <taxon>Lophotrochozoa</taxon>
        <taxon>Annelida</taxon>
        <taxon>Clitellata</taxon>
        <taxon>Hirudinea</taxon>
        <taxon>Rhynchobdellida</taxon>
        <taxon>Glossiphoniidae</taxon>
        <taxon>Helobdella</taxon>
    </lineage>
</organism>
<dbReference type="PANTHER" id="PTHR47165:SF4">
    <property type="entry name" value="OS03G0429900 PROTEIN"/>
    <property type="match status" value="1"/>
</dbReference>
<dbReference type="GO" id="GO:0008270">
    <property type="term" value="F:zinc ion binding"/>
    <property type="evidence" value="ECO:0007669"/>
    <property type="project" value="UniProtKB-KW"/>
</dbReference>
<evidence type="ECO:0000256" key="10">
    <source>
        <dbReference type="SAM" id="MobiDB-lite"/>
    </source>
</evidence>
<dbReference type="GO" id="GO:0043047">
    <property type="term" value="F:single-stranded telomeric DNA binding"/>
    <property type="evidence" value="ECO:0000318"/>
    <property type="project" value="GO_Central"/>
</dbReference>
<dbReference type="InParanoid" id="T1EG41"/>
<feature type="domain" description="Replication factor A C-terminal" evidence="13">
    <location>
        <begin position="486"/>
        <end position="631"/>
    </location>
</feature>
<dbReference type="AlphaFoldDB" id="T1EG41"/>
<dbReference type="Pfam" id="PF16900">
    <property type="entry name" value="REPA_OB_2"/>
    <property type="match status" value="1"/>
</dbReference>
<dbReference type="FunFam" id="2.40.50.140:FF:000117">
    <property type="entry name" value="Replication protein A subunit"/>
    <property type="match status" value="1"/>
</dbReference>
<reference evidence="15 17" key="2">
    <citation type="journal article" date="2013" name="Nature">
        <title>Insights into bilaterian evolution from three spiralian genomes.</title>
        <authorList>
            <person name="Simakov O."/>
            <person name="Marletaz F."/>
            <person name="Cho S.J."/>
            <person name="Edsinger-Gonzales E."/>
            <person name="Havlak P."/>
            <person name="Hellsten U."/>
            <person name="Kuo D.H."/>
            <person name="Larsson T."/>
            <person name="Lv J."/>
            <person name="Arendt D."/>
            <person name="Savage R."/>
            <person name="Osoegawa K."/>
            <person name="de Jong P."/>
            <person name="Grimwood J."/>
            <person name="Chapman J.A."/>
            <person name="Shapiro H."/>
            <person name="Aerts A."/>
            <person name="Otillar R.P."/>
            <person name="Terry A.Y."/>
            <person name="Boore J.L."/>
            <person name="Grigoriev I.V."/>
            <person name="Lindberg D.R."/>
            <person name="Seaver E.C."/>
            <person name="Weisblat D.A."/>
            <person name="Putnam N.H."/>
            <person name="Rokhsar D.S."/>
        </authorList>
    </citation>
    <scope>NUCLEOTIDE SEQUENCE</scope>
</reference>
<feature type="compositionally biased region" description="Low complexity" evidence="10">
    <location>
        <begin position="169"/>
        <end position="189"/>
    </location>
</feature>
<dbReference type="InterPro" id="IPR012340">
    <property type="entry name" value="NA-bd_OB-fold"/>
</dbReference>
<dbReference type="Proteomes" id="UP000015101">
    <property type="component" value="Unassembled WGS sequence"/>
</dbReference>
<feature type="compositionally biased region" description="Polar residues" evidence="10">
    <location>
        <begin position="159"/>
        <end position="168"/>
    </location>
</feature>
<evidence type="ECO:0000313" key="15">
    <source>
        <dbReference type="EMBL" id="ESN95542.1"/>
    </source>
</evidence>
<dbReference type="KEGG" id="hro:HELRODRAFT_114692"/>
<dbReference type="EnsemblMetazoa" id="HelroT114692">
    <property type="protein sequence ID" value="HelroP114692"/>
    <property type="gene ID" value="HelroG114692"/>
</dbReference>
<feature type="domain" description="Replication protein A OB" evidence="14">
    <location>
        <begin position="332"/>
        <end position="427"/>
    </location>
</feature>
<dbReference type="RefSeq" id="XP_009026408.1">
    <property type="nucleotide sequence ID" value="XM_009028160.1"/>
</dbReference>
<keyword evidence="7 9" id="KW-0238">DNA-binding</keyword>
<evidence type="ECO:0000256" key="4">
    <source>
        <dbReference type="ARBA" id="ARBA00022723"/>
    </source>
</evidence>
<keyword evidence="6 9" id="KW-0862">Zinc</keyword>
<dbReference type="InterPro" id="IPR013955">
    <property type="entry name" value="Rep_factor-A_C"/>
</dbReference>
<sequence>MAKFTLTANSLEKVMSGLPCEKPVVQVLGHKKIVGAGQGPERFRLLLSDGVHTVSSVMLATQLNDKVTSGQIDINAVVRLDKYICNIIQAEKRVVVVLELTVLGVSSIVGGKIGNPQPYKQQAAGELTNSNVTAATAAADLRQQLPLQAQNNNSNNNSGFSGKSQFDNTSAKQQQQRTQSSTSSSVSQQINKNNSSMLDTPSKITSISSLNPYLNRWTIKARVTQKSSIKTWSNSKGEGKLFSMNLIDQSGEIRATLFKNEVDKFFDMIEVNKVYFIRKAQLKIANKQFSNLNNDFELTFTGETEVIPCADGEDCDDDGQQLPSISFNFVGIDKFEQMQPNVIVDVIAVVKDCGDLKVVTQRQSNKEIKKRDITLVDQSKVQVTLTLWGDYAESFKAEGNPVLAIKGVRLTDFGGRSLSQSNNSQILENPDFPECHSLRGWFDNVGCSAEYSEYKKEQTSSFGGPLLYKTMLESKNELHDGEAANYFMATATIPVFKKDNSLYKACPQPDCNKKVVDCGNSSYRCEKCSKEFGTFKWRLILQMNISDFTESQWVTAFNEVAETILNIKADELGALKDTDSTRFDQVFTNASFSTFTFKLRSKVEKYNDESRLKTACIQATPISYADENKRLILILEKYLQ</sequence>
<dbReference type="CDD" id="cd04475">
    <property type="entry name" value="RPA1_DBD_B"/>
    <property type="match status" value="1"/>
</dbReference>
<gene>
    <name evidence="16" type="primary">20195543</name>
    <name evidence="15" type="ORF">HELRODRAFT_114692</name>
</gene>
<dbReference type="GO" id="GO:0007004">
    <property type="term" value="P:telomere maintenance via telomerase"/>
    <property type="evidence" value="ECO:0000318"/>
    <property type="project" value="GO_Central"/>
</dbReference>
<dbReference type="SUPFAM" id="SSF50249">
    <property type="entry name" value="Nucleic acid-binding proteins"/>
    <property type="match status" value="4"/>
</dbReference>